<dbReference type="STRING" id="1432141.A0A015IF06"/>
<dbReference type="InterPro" id="IPR054293">
    <property type="entry name" value="DUF7029"/>
</dbReference>
<name>A0A015IF06_RHIIW</name>
<feature type="chain" id="PRO_5001474151" description="DUF7029 domain-containing protein" evidence="1">
    <location>
        <begin position="21"/>
        <end position="451"/>
    </location>
</feature>
<gene>
    <name evidence="3" type="ORF">RirG_222650</name>
</gene>
<feature type="signal peptide" evidence="1">
    <location>
        <begin position="1"/>
        <end position="20"/>
    </location>
</feature>
<evidence type="ECO:0000256" key="1">
    <source>
        <dbReference type="SAM" id="SignalP"/>
    </source>
</evidence>
<organism evidence="3 4">
    <name type="scientific">Rhizophagus irregularis (strain DAOM 197198w)</name>
    <name type="common">Glomus intraradices</name>
    <dbReference type="NCBI Taxonomy" id="1432141"/>
    <lineage>
        <taxon>Eukaryota</taxon>
        <taxon>Fungi</taxon>
        <taxon>Fungi incertae sedis</taxon>
        <taxon>Mucoromycota</taxon>
        <taxon>Glomeromycotina</taxon>
        <taxon>Glomeromycetes</taxon>
        <taxon>Glomerales</taxon>
        <taxon>Glomeraceae</taxon>
        <taxon>Rhizophagus</taxon>
    </lineage>
</organism>
<sequence>MNKYILISLFLFLFIGDVYSDFNVVGKSYEFKPTTELRSFYSQQNGDDPSKGYHKAEVYFKTKVPSVNPDQNGVTSIDCSDGNKITLGLNDKKAIEKVKDWPDKVMLLISHKWECFGEKSTQTFMIKSKSIDTSNKKVTFITESCKVSDWSKDFIIDLSWVNGLSNNRNNRRKLNTKALIPIPKIDISNKLSLNVLFNETTGKSSSPNFPLLQDENLSLLCENCFLKGDATISMKLAGSFGFSLDLTEASISLNGSALMNIDLSLNGTAGAGIGFDKILLSIPLPGNFNVPKLFSLGPSVDLVASTNITTNVTGSLGFGGDISLPNFNANFTFIDVKNPKFTQSGFKPKTKLHKPKFGIDSASADVAGSIKPQLALGLNILNGVFEQKLGFQVVGTLNNNISFGGKGKNSCLKKTQPRLKIDLNGNLGFFINDDNFPVVDFPSLNLLNKCL</sequence>
<evidence type="ECO:0000259" key="2">
    <source>
        <dbReference type="Pfam" id="PF22974"/>
    </source>
</evidence>
<feature type="domain" description="DUF7029" evidence="2">
    <location>
        <begin position="63"/>
        <end position="154"/>
    </location>
</feature>
<reference evidence="3 4" key="1">
    <citation type="submission" date="2014-02" db="EMBL/GenBank/DDBJ databases">
        <title>Single nucleus genome sequencing reveals high similarity among nuclei of an endomycorrhizal fungus.</title>
        <authorList>
            <person name="Lin K."/>
            <person name="Geurts R."/>
            <person name="Zhang Z."/>
            <person name="Limpens E."/>
            <person name="Saunders D.G."/>
            <person name="Mu D."/>
            <person name="Pang E."/>
            <person name="Cao H."/>
            <person name="Cha H."/>
            <person name="Lin T."/>
            <person name="Zhou Q."/>
            <person name="Shang Y."/>
            <person name="Li Y."/>
            <person name="Ivanov S."/>
            <person name="Sharma T."/>
            <person name="Velzen R.V."/>
            <person name="Ruijter N.D."/>
            <person name="Aanen D.K."/>
            <person name="Win J."/>
            <person name="Kamoun S."/>
            <person name="Bisseling T."/>
            <person name="Huang S."/>
        </authorList>
    </citation>
    <scope>NUCLEOTIDE SEQUENCE [LARGE SCALE GENOMIC DNA]</scope>
    <source>
        <strain evidence="4">DAOM197198w</strain>
    </source>
</reference>
<dbReference type="OrthoDB" id="160645at2759"/>
<keyword evidence="1" id="KW-0732">Signal</keyword>
<dbReference type="AlphaFoldDB" id="A0A015IF06"/>
<comment type="caution">
    <text evidence="3">The sequence shown here is derived from an EMBL/GenBank/DDBJ whole genome shotgun (WGS) entry which is preliminary data.</text>
</comment>
<proteinExistence type="predicted"/>
<dbReference type="Pfam" id="PF22974">
    <property type="entry name" value="DUF7029"/>
    <property type="match status" value="1"/>
</dbReference>
<accession>A0A015IF06</accession>
<evidence type="ECO:0000313" key="4">
    <source>
        <dbReference type="Proteomes" id="UP000022910"/>
    </source>
</evidence>
<dbReference type="EMBL" id="JEMT01028031">
    <property type="protein sequence ID" value="EXX55747.1"/>
    <property type="molecule type" value="Genomic_DNA"/>
</dbReference>
<keyword evidence="4" id="KW-1185">Reference proteome</keyword>
<dbReference type="HOGENOM" id="CLU_053744_0_0_1"/>
<protein>
    <recommendedName>
        <fullName evidence="2">DUF7029 domain-containing protein</fullName>
    </recommendedName>
</protein>
<evidence type="ECO:0000313" key="3">
    <source>
        <dbReference type="EMBL" id="EXX55747.1"/>
    </source>
</evidence>
<dbReference type="Proteomes" id="UP000022910">
    <property type="component" value="Unassembled WGS sequence"/>
</dbReference>